<feature type="transmembrane region" description="Helical" evidence="1">
    <location>
        <begin position="41"/>
        <end position="64"/>
    </location>
</feature>
<gene>
    <name evidence="3" type="ORF">B9Q01_01370</name>
</gene>
<reference evidence="3 4" key="1">
    <citation type="submission" date="2017-04" db="EMBL/GenBank/DDBJ databases">
        <title>Novel microbial lineages endemic to geothermal iron-oxide mats fill important gaps in the evolutionary history of Archaea.</title>
        <authorList>
            <person name="Jay Z.J."/>
            <person name="Beam J.P."/>
            <person name="Dlakic M."/>
            <person name="Rusch D.B."/>
            <person name="Kozubal M.A."/>
            <person name="Inskeep W.P."/>
        </authorList>
    </citation>
    <scope>NUCLEOTIDE SEQUENCE [LARGE SCALE GENOMIC DNA]</scope>
    <source>
        <strain evidence="3">OSP_D</strain>
    </source>
</reference>
<name>A0A2R6AD97_9ARCH</name>
<dbReference type="InterPro" id="IPR010920">
    <property type="entry name" value="LSM_dom_sf"/>
</dbReference>
<dbReference type="PANTHER" id="PTHR30221">
    <property type="entry name" value="SMALL-CONDUCTANCE MECHANOSENSITIVE CHANNEL"/>
    <property type="match status" value="1"/>
</dbReference>
<dbReference type="InterPro" id="IPR006685">
    <property type="entry name" value="MscS_channel_2nd"/>
</dbReference>
<accession>A0A2R6AD97</accession>
<keyword evidence="1" id="KW-1133">Transmembrane helix</keyword>
<dbReference type="AlphaFoldDB" id="A0A2R6AD97"/>
<dbReference type="GO" id="GO:0008381">
    <property type="term" value="F:mechanosensitive monoatomic ion channel activity"/>
    <property type="evidence" value="ECO:0007669"/>
    <property type="project" value="InterPro"/>
</dbReference>
<dbReference type="Pfam" id="PF00924">
    <property type="entry name" value="MS_channel_2nd"/>
    <property type="match status" value="1"/>
</dbReference>
<dbReference type="Proteomes" id="UP000240880">
    <property type="component" value="Unassembled WGS sequence"/>
</dbReference>
<dbReference type="Gene3D" id="1.10.287.1260">
    <property type="match status" value="1"/>
</dbReference>
<feature type="transmembrane region" description="Helical" evidence="1">
    <location>
        <begin position="112"/>
        <end position="136"/>
    </location>
</feature>
<protein>
    <recommendedName>
        <fullName evidence="2">Mechanosensitive ion channel MscS domain-containing protein</fullName>
    </recommendedName>
</protein>
<dbReference type="EMBL" id="NEXC01000004">
    <property type="protein sequence ID" value="PSN84360.1"/>
    <property type="molecule type" value="Genomic_DNA"/>
</dbReference>
<comment type="caution">
    <text evidence="3">The sequence shown here is derived from an EMBL/GenBank/DDBJ whole genome shotgun (WGS) entry which is preliminary data.</text>
</comment>
<dbReference type="SUPFAM" id="SSF82861">
    <property type="entry name" value="Mechanosensitive channel protein MscS (YggB), transmembrane region"/>
    <property type="match status" value="1"/>
</dbReference>
<evidence type="ECO:0000313" key="3">
    <source>
        <dbReference type="EMBL" id="PSN84360.1"/>
    </source>
</evidence>
<dbReference type="GO" id="GO:0016020">
    <property type="term" value="C:membrane"/>
    <property type="evidence" value="ECO:0007669"/>
    <property type="project" value="InterPro"/>
</dbReference>
<feature type="domain" description="Mechanosensitive ion channel MscS" evidence="2">
    <location>
        <begin position="123"/>
        <end position="208"/>
    </location>
</feature>
<dbReference type="InterPro" id="IPR045275">
    <property type="entry name" value="MscS_archaea/bacteria_type"/>
</dbReference>
<dbReference type="SUPFAM" id="SSF50182">
    <property type="entry name" value="Sm-like ribonucleoproteins"/>
    <property type="match status" value="1"/>
</dbReference>
<evidence type="ECO:0000259" key="2">
    <source>
        <dbReference type="Pfam" id="PF00924"/>
    </source>
</evidence>
<feature type="transmembrane region" description="Helical" evidence="1">
    <location>
        <begin position="85"/>
        <end position="106"/>
    </location>
</feature>
<dbReference type="InterPro" id="IPR011014">
    <property type="entry name" value="MscS_channel_TM-2"/>
</dbReference>
<dbReference type="PANTHER" id="PTHR30221:SF1">
    <property type="entry name" value="SMALL-CONDUCTANCE MECHANOSENSITIVE CHANNEL"/>
    <property type="match status" value="1"/>
</dbReference>
<evidence type="ECO:0000313" key="4">
    <source>
        <dbReference type="Proteomes" id="UP000240880"/>
    </source>
</evidence>
<proteinExistence type="predicted"/>
<evidence type="ECO:0000256" key="1">
    <source>
        <dbReference type="SAM" id="Phobius"/>
    </source>
</evidence>
<keyword evidence="1" id="KW-0812">Transmembrane</keyword>
<sequence>MSSRRIVLRDVIGVLLFIIVAEVLAYYSLSVLKIAPVSYTSLIEAGITILVGYIAITIIAKTIADFVTRISGPRKGNTASVTFRYVGYIVLAVVVLSILGVSGTALLAGGTFAGLVVGLAGQTVLSNLFAGILLLVARPFEIGERVTLATTQYSFSVPAYSPKFYSVEKFVLGFTGTIEDITFNYSVIRLDEGAVVKIPNNIMIQAAVVSHPHTETIVRVRYEAKMTKDLEFLLNKVKEAVQNNQWVANREKIEVNVEAITQNTVLLLIDAPCKGENETKARSSLLLSVHKVVSQLD</sequence>
<keyword evidence="1" id="KW-0472">Membrane</keyword>
<organism evidence="3 4">
    <name type="scientific">Candidatus Marsarchaeota G1 archaeon OSP_D</name>
    <dbReference type="NCBI Taxonomy" id="1978155"/>
    <lineage>
        <taxon>Archaea</taxon>
        <taxon>Candidatus Marsarchaeota</taxon>
        <taxon>Candidatus Marsarchaeota group 1</taxon>
    </lineage>
</organism>
<feature type="transmembrane region" description="Helical" evidence="1">
    <location>
        <begin position="7"/>
        <end position="29"/>
    </location>
</feature>